<feature type="region of interest" description="N-terminal hotdog fold" evidence="9">
    <location>
        <begin position="923"/>
        <end position="1045"/>
    </location>
</feature>
<evidence type="ECO:0000313" key="14">
    <source>
        <dbReference type="EMBL" id="AAC46025.1"/>
    </source>
</evidence>
<dbReference type="GO" id="GO:0004312">
    <property type="term" value="F:fatty acid synthase activity"/>
    <property type="evidence" value="ECO:0007669"/>
    <property type="project" value="TreeGrafter"/>
</dbReference>
<evidence type="ECO:0000256" key="5">
    <source>
        <dbReference type="ARBA" id="ARBA00022679"/>
    </source>
</evidence>
<dbReference type="PROSITE" id="PS52004">
    <property type="entry name" value="KS3_2"/>
    <property type="match status" value="1"/>
</dbReference>
<gene>
    <name evidence="14" type="primary">nidA2</name>
</gene>
<evidence type="ECO:0000256" key="9">
    <source>
        <dbReference type="PROSITE-ProRule" id="PRU01363"/>
    </source>
</evidence>
<dbReference type="InterPro" id="IPR042104">
    <property type="entry name" value="PKS_dehydratase_sf"/>
</dbReference>
<feature type="region of interest" description="C-terminal hotdog fold" evidence="9">
    <location>
        <begin position="1063"/>
        <end position="1213"/>
    </location>
</feature>
<dbReference type="GO" id="GO:0004315">
    <property type="term" value="F:3-oxoacyl-[acyl-carrier-protein] synthase activity"/>
    <property type="evidence" value="ECO:0007669"/>
    <property type="project" value="InterPro"/>
</dbReference>
<evidence type="ECO:0000256" key="4">
    <source>
        <dbReference type="ARBA" id="ARBA00022553"/>
    </source>
</evidence>
<dbReference type="SMART" id="SM01294">
    <property type="entry name" value="PKS_PP_betabranch"/>
    <property type="match status" value="1"/>
</dbReference>
<dbReference type="InterPro" id="IPR014030">
    <property type="entry name" value="Ketoacyl_synth_N"/>
</dbReference>
<dbReference type="InterPro" id="IPR055123">
    <property type="entry name" value="SpnB-like_Rossmann"/>
</dbReference>
<dbReference type="EMBL" id="AF016585">
    <property type="protein sequence ID" value="AAC46025.1"/>
    <property type="molecule type" value="Genomic_DNA"/>
</dbReference>
<dbReference type="InterPro" id="IPR020807">
    <property type="entry name" value="PKS_DH"/>
</dbReference>
<reference evidence="14" key="2">
    <citation type="submission" date="1997-07" db="EMBL/GenBank/DDBJ databases">
        <authorList>
            <person name="Kakavas S."/>
            <person name="Stassi D."/>
        </authorList>
    </citation>
    <scope>NUCLEOTIDE SEQUENCE</scope>
    <source>
        <strain evidence="14">NRRL-2821</strain>
    </source>
</reference>
<dbReference type="InterPro" id="IPR049900">
    <property type="entry name" value="PKS_mFAS_DH"/>
</dbReference>
<dbReference type="Gene3D" id="3.40.366.10">
    <property type="entry name" value="Malonyl-Coenzyme A Acyl Carrier Protein, domain 2"/>
    <property type="match status" value="1"/>
</dbReference>
<dbReference type="Gene3D" id="3.30.70.3290">
    <property type="match status" value="1"/>
</dbReference>
<dbReference type="InterPro" id="IPR036736">
    <property type="entry name" value="ACP-like_sf"/>
</dbReference>
<dbReference type="Pfam" id="PF08990">
    <property type="entry name" value="Docking"/>
    <property type="match status" value="1"/>
</dbReference>
<dbReference type="Pfam" id="PF21089">
    <property type="entry name" value="PKS_DH_N"/>
    <property type="match status" value="1"/>
</dbReference>
<dbReference type="GO" id="GO:0031177">
    <property type="term" value="F:phosphopantetheine binding"/>
    <property type="evidence" value="ECO:0007669"/>
    <property type="project" value="InterPro"/>
</dbReference>
<dbReference type="GO" id="GO:0033068">
    <property type="term" value="P:macrolide biosynthetic process"/>
    <property type="evidence" value="ECO:0007669"/>
    <property type="project" value="UniProtKB-ARBA"/>
</dbReference>
<dbReference type="InterPro" id="IPR009081">
    <property type="entry name" value="PP-bd_ACP"/>
</dbReference>
<evidence type="ECO:0000259" key="11">
    <source>
        <dbReference type="PROSITE" id="PS50075"/>
    </source>
</evidence>
<dbReference type="InterPro" id="IPR036291">
    <property type="entry name" value="NAD(P)-bd_dom_sf"/>
</dbReference>
<dbReference type="FunFam" id="1.10.1200.10:FF:000007">
    <property type="entry name" value="Probable polyketide synthase pks17"/>
    <property type="match status" value="1"/>
</dbReference>
<dbReference type="InterPro" id="IPR016036">
    <property type="entry name" value="Malonyl_transacylase_ACP-bd"/>
</dbReference>
<feature type="domain" description="PKS/mFAS DH" evidence="13">
    <location>
        <begin position="923"/>
        <end position="1213"/>
    </location>
</feature>
<dbReference type="InterPro" id="IPR013968">
    <property type="entry name" value="PKS_KR"/>
</dbReference>
<dbReference type="CDD" id="cd08956">
    <property type="entry name" value="KR_3_FAS_SDR_x"/>
    <property type="match status" value="1"/>
</dbReference>
<dbReference type="FunFam" id="3.40.366.10:FF:000002">
    <property type="entry name" value="Probable polyketide synthase 2"/>
    <property type="match status" value="1"/>
</dbReference>
<organism evidence="14">
    <name type="scientific">Streptomyces caelestis</name>
    <dbReference type="NCBI Taxonomy" id="36816"/>
    <lineage>
        <taxon>Bacteria</taxon>
        <taxon>Bacillati</taxon>
        <taxon>Actinomycetota</taxon>
        <taxon>Actinomycetes</taxon>
        <taxon>Kitasatosporales</taxon>
        <taxon>Streptomycetaceae</taxon>
        <taxon>Streptomyces</taxon>
    </lineage>
</organism>
<keyword evidence="7" id="KW-0511">Multifunctional enzyme</keyword>
<dbReference type="FunFam" id="3.40.47.10:FF:000019">
    <property type="entry name" value="Polyketide synthase type I"/>
    <property type="match status" value="1"/>
</dbReference>
<dbReference type="CDD" id="cd00833">
    <property type="entry name" value="PKS"/>
    <property type="match status" value="1"/>
</dbReference>
<evidence type="ECO:0000259" key="13">
    <source>
        <dbReference type="PROSITE" id="PS52019"/>
    </source>
</evidence>
<dbReference type="SUPFAM" id="SSF55048">
    <property type="entry name" value="Probable ACP-binding domain of malonyl-CoA ACP transacylase"/>
    <property type="match status" value="1"/>
</dbReference>
<dbReference type="InterPro" id="IPR014031">
    <property type="entry name" value="Ketoacyl_synth_C"/>
</dbReference>
<feature type="domain" description="Ketosynthase family 3 (KS3)" evidence="12">
    <location>
        <begin position="34"/>
        <end position="460"/>
    </location>
</feature>
<dbReference type="PANTHER" id="PTHR43775:SF51">
    <property type="entry name" value="INACTIVE PHENOLPHTHIOCEROL SYNTHESIS POLYKETIDE SYNTHASE TYPE I PKS1-RELATED"/>
    <property type="match status" value="1"/>
</dbReference>
<dbReference type="InterPro" id="IPR057326">
    <property type="entry name" value="KR_dom"/>
</dbReference>
<sequence length="1839" mass="194159">MTAENDKIRSYLKRATAELHRTKERLAELESARHEPVAVVGMACRYPGGVATPDDLWELVASGTDAISTFPTDRGWDLDGLYDPDPSTPGKSYVRHGGFLHDAAQFDAEFFGISPREATAMDPQQRLLLETSWEALEHAGIAPNTLRTTRTGVFTGVMYDDYGSRCFPSLPEVEGYVVNGSAGSVASGRVAYTLGLQGPALTVDTACSSSLVALHLAVQSLRRGECDLALAGGSTVMSTPTVFVEFSRQRGLAPDGRCKSFADTADGTAWAEGVGVLLVERLSDAERLGHRVLAVVRGTAVNQDGASNGLTAPSGPAQQQVIRDALSDAGLSADDIDAVEAHGTGTPLGDPIEAGALLATYGHPERQTPVWLGSLKSNIGHTQAAAGIAGIIKMIQAMHHGTLPRTLHVDHPSSKVDWKAGSLQLLAQARPWPADPDRPRRAAVSAFGVSGTNAHAIIEEPSTLIEAPVPDETPVPAHTPPVIAWPLSAHTPTALRAQAARLDSWLHHTQADPQDIAHALATTRTHFKHRAVITGRTRTELHTKLHTLDAIQGTAHPHPRLTLLFTGQGAQHPGMGQELYTTDPHFAAALDEVCEELQRCGTQNLREVMFTPDQPDLLDRTEYTQPALFALQTALYRTLTARGTQAHLVLGHSVGEITAAHIAGVLDLPDAARLITARAHLMGQLPHGGAMLSVQAAEHDLDQLAHTHGVEIAAVNGPTHCVLSGPRTALEETAQHLREQNVRHTWLKVSHAFHSALMDPMLGAFRDTLNTLNYQPPTIPLISNLTGQIADPNHLCTPDYWIDHARHTVRFADAVQTAHHQGTTTYLEIGPHPTLTTLLHHTLDNPTTIPTLHREHPEPETLTTALATLHTTGHTTTLHTTSPQSHHLDLPTYPFQRDRYWMAVPPRAAVGDLAAAGVTAVGHPLLAAVTEVPETDTTVWTGMLSARALPWLADHLVWDRGVAPGTAVLEIVLEIGERIGLPCIGELVLEAPLSWGADAPAVVRTVVGALSPEGTREVSLYSRPEDEAVWTRHASGRLARAGSEEMGSGVFAELSGVWPPPGAQEVDISGQYELFAAAGVGYGGAFRGLRAVWRREDEIFAEVRLPDDHATDAAGYGLHPALLDAALHPIALLDPLGDGGHGLLPFVWTDVLRPGNGGHTLRVRVTRAQDPADGGQDDRPGGAVSLAAADRDGVPVFVARSLVLRRVSATQLPAAPFVPLHRLDWVPIPGFTESTGAGGSDPSVLDLTELTADVHLTVREVLEAVQAHLREPVGDGGRLVVLTRGAAGPEGGADAPAGAAAWGLVRSAQSEHPGRFVLIDVDGTEESSRALPAVMAAVGDVDAPQVAVRQGRPSVPRLVPLTADRTEAEPGGPGSAGLLGPDGTVLITGGTGALAAVTARHLVARHGARHLLLVSRRGTDAPQAAELASELGALGADVEFRACDVTDRAAVQRLLAGIPAEHPLSCVVHTAGVLDDGVISAQTPERVAAVLGPKADGALHLDELTRDRERSVPLVLFSSVSGVLGSTGHAGYAAANAFLDALAARRRADGHPALSLGWGWWTGTGMAAGLDRADTARIRRSGIAPLDAETAMDLFDRALARPEPALLPVRLDHAALREAARAGTLPEVLRDLAGVPSRAHPAPGSEGTATSTGTGSGLAERLARRTVAERLPLLLELVRTEVAAVLGHGDPGAVGAERSFKDAGFDSLTAVDLRNRLNARTGLRLPATLVFDHPTPLALAELLLAGLDVEPAADGPEDLAAAFDRLARGLAALDDRAARVGAAERLRSLLTALTSADPATGTGAQAGPEADGALTEVVTDRLRSASDDELFDLYDSEFR</sequence>
<dbReference type="SUPFAM" id="SSF47336">
    <property type="entry name" value="ACP-like"/>
    <property type="match status" value="1"/>
</dbReference>
<dbReference type="Pfam" id="PF14765">
    <property type="entry name" value="PS-DH"/>
    <property type="match status" value="1"/>
</dbReference>
<evidence type="ECO:0000256" key="3">
    <source>
        <dbReference type="ARBA" id="ARBA00022450"/>
    </source>
</evidence>
<dbReference type="Pfam" id="PF00109">
    <property type="entry name" value="ketoacyl-synt"/>
    <property type="match status" value="1"/>
</dbReference>
<evidence type="ECO:0000256" key="6">
    <source>
        <dbReference type="ARBA" id="ARBA00023194"/>
    </source>
</evidence>
<keyword evidence="4" id="KW-0597">Phosphoprotein</keyword>
<dbReference type="SUPFAM" id="SSF52151">
    <property type="entry name" value="FabD/lysophospholipase-like"/>
    <property type="match status" value="1"/>
</dbReference>
<evidence type="ECO:0000256" key="8">
    <source>
        <dbReference type="ARBA" id="ARBA00023315"/>
    </source>
</evidence>
<dbReference type="InterPro" id="IPR050091">
    <property type="entry name" value="PKS_NRPS_Biosynth_Enz"/>
</dbReference>
<evidence type="ECO:0000256" key="7">
    <source>
        <dbReference type="ARBA" id="ARBA00023268"/>
    </source>
</evidence>
<dbReference type="InterPro" id="IPR049551">
    <property type="entry name" value="PKS_DH_C"/>
</dbReference>
<feature type="region of interest" description="Disordered" evidence="10">
    <location>
        <begin position="1635"/>
        <end position="1658"/>
    </location>
</feature>
<dbReference type="KEGG" id="ag:AAC46025"/>
<dbReference type="Gene3D" id="1.10.1200.10">
    <property type="entry name" value="ACP-like"/>
    <property type="match status" value="1"/>
</dbReference>
<feature type="active site" description="Proton donor; for dehydratase activity" evidence="9">
    <location>
        <position position="1124"/>
    </location>
</feature>
<dbReference type="Pfam" id="PF22621">
    <property type="entry name" value="CurL-like_PKS_C"/>
    <property type="match status" value="1"/>
</dbReference>
<name>O30765_9ACTN</name>
<dbReference type="Pfam" id="PF00698">
    <property type="entry name" value="Acyl_transf_1"/>
    <property type="match status" value="1"/>
</dbReference>
<dbReference type="SMART" id="SM00823">
    <property type="entry name" value="PKS_PP"/>
    <property type="match status" value="1"/>
</dbReference>
<dbReference type="SUPFAM" id="SSF51735">
    <property type="entry name" value="NAD(P)-binding Rossmann-fold domains"/>
    <property type="match status" value="2"/>
</dbReference>
<dbReference type="PANTHER" id="PTHR43775">
    <property type="entry name" value="FATTY ACID SYNTHASE"/>
    <property type="match status" value="1"/>
</dbReference>
<keyword evidence="5" id="KW-0808">Transferase</keyword>
<dbReference type="Gene3D" id="3.40.47.10">
    <property type="match status" value="1"/>
</dbReference>
<comment type="cofactor">
    <cofactor evidence="1">
        <name>pantetheine 4'-phosphate</name>
        <dbReference type="ChEBI" id="CHEBI:47942"/>
    </cofactor>
</comment>
<comment type="pathway">
    <text evidence="2">Antibiotic biosynthesis.</text>
</comment>
<dbReference type="Pfam" id="PF00550">
    <property type="entry name" value="PP-binding"/>
    <property type="match status" value="1"/>
</dbReference>
<dbReference type="PROSITE" id="PS50075">
    <property type="entry name" value="CARRIER"/>
    <property type="match status" value="1"/>
</dbReference>
<dbReference type="SMART" id="SM00827">
    <property type="entry name" value="PKS_AT"/>
    <property type="match status" value="1"/>
</dbReference>
<accession>O30765</accession>
<dbReference type="InterPro" id="IPR049552">
    <property type="entry name" value="PKS_DH_N"/>
</dbReference>
<keyword evidence="6" id="KW-0045">Antibiotic biosynthesis</keyword>
<keyword evidence="3" id="KW-0596">Phosphopantetheine</keyword>
<dbReference type="PROSITE" id="PS52019">
    <property type="entry name" value="PKS_MFAS_DH"/>
    <property type="match status" value="1"/>
</dbReference>
<dbReference type="PROSITE" id="PS00606">
    <property type="entry name" value="KS3_1"/>
    <property type="match status" value="1"/>
</dbReference>
<dbReference type="InterPro" id="IPR001227">
    <property type="entry name" value="Ac_transferase_dom_sf"/>
</dbReference>
<dbReference type="SMART" id="SM00825">
    <property type="entry name" value="PKS_KS"/>
    <property type="match status" value="1"/>
</dbReference>
<evidence type="ECO:0000256" key="2">
    <source>
        <dbReference type="ARBA" id="ARBA00004792"/>
    </source>
</evidence>
<dbReference type="InterPro" id="IPR018201">
    <property type="entry name" value="Ketoacyl_synth_AS"/>
</dbReference>
<dbReference type="InterPro" id="IPR014043">
    <property type="entry name" value="Acyl_transferase_dom"/>
</dbReference>
<dbReference type="GO" id="GO:0006633">
    <property type="term" value="P:fatty acid biosynthetic process"/>
    <property type="evidence" value="ECO:0007669"/>
    <property type="project" value="InterPro"/>
</dbReference>
<dbReference type="InterPro" id="IPR020806">
    <property type="entry name" value="PKS_PP-bd"/>
</dbReference>
<dbReference type="SMART" id="SM00822">
    <property type="entry name" value="PKS_KR"/>
    <property type="match status" value="1"/>
</dbReference>
<dbReference type="Gene3D" id="3.10.129.110">
    <property type="entry name" value="Polyketide synthase dehydratase"/>
    <property type="match status" value="1"/>
</dbReference>
<dbReference type="SMART" id="SM00826">
    <property type="entry name" value="PKS_DH"/>
    <property type="match status" value="1"/>
</dbReference>
<evidence type="ECO:0000256" key="1">
    <source>
        <dbReference type="ARBA" id="ARBA00001957"/>
    </source>
</evidence>
<proteinExistence type="predicted"/>
<keyword evidence="8" id="KW-0012">Acyltransferase</keyword>
<protein>
    <submittedName>
        <fullName evidence="14">Polyketide synthase module 3</fullName>
    </submittedName>
</protein>
<dbReference type="InterPro" id="IPR006162">
    <property type="entry name" value="Ppantetheine_attach_site"/>
</dbReference>
<dbReference type="InterPro" id="IPR016035">
    <property type="entry name" value="Acyl_Trfase/lysoPLipase"/>
</dbReference>
<feature type="compositionally biased region" description="Low complexity" evidence="10">
    <location>
        <begin position="1644"/>
        <end position="1653"/>
    </location>
</feature>
<reference evidence="14" key="1">
    <citation type="journal article" date="1997" name="J. Bacteriol.">
        <title>Identification and characterization of the niddamycin polyketide synthase genes from Streptomyces caelestis.</title>
        <authorList>
            <person name="Kakavas S.J."/>
            <person name="Katz L."/>
            <person name="Stassi D."/>
        </authorList>
    </citation>
    <scope>NUCLEOTIDE SEQUENCE</scope>
    <source>
        <strain evidence="14">NRRL-2821</strain>
    </source>
</reference>
<dbReference type="InterPro" id="IPR015083">
    <property type="entry name" value="NorB/c/GfsB-D-like_docking"/>
</dbReference>
<dbReference type="Pfam" id="PF08659">
    <property type="entry name" value="KR"/>
    <property type="match status" value="1"/>
</dbReference>
<dbReference type="SUPFAM" id="SSF53901">
    <property type="entry name" value="Thiolase-like"/>
    <property type="match status" value="1"/>
</dbReference>
<dbReference type="Gene3D" id="3.40.50.720">
    <property type="entry name" value="NAD(P)-binding Rossmann-like Domain"/>
    <property type="match status" value="1"/>
</dbReference>
<dbReference type="InterPro" id="IPR016039">
    <property type="entry name" value="Thiolase-like"/>
</dbReference>
<dbReference type="PROSITE" id="PS00012">
    <property type="entry name" value="PHOSPHOPANTETHEINE"/>
    <property type="match status" value="1"/>
</dbReference>
<feature type="active site" description="Proton acceptor; for dehydratase activity" evidence="9">
    <location>
        <position position="955"/>
    </location>
</feature>
<dbReference type="Pfam" id="PF22953">
    <property type="entry name" value="SpnB_Rossmann"/>
    <property type="match status" value="1"/>
</dbReference>
<dbReference type="InterPro" id="IPR020841">
    <property type="entry name" value="PKS_Beta-ketoAc_synthase_dom"/>
</dbReference>
<evidence type="ECO:0000256" key="10">
    <source>
        <dbReference type="SAM" id="MobiDB-lite"/>
    </source>
</evidence>
<evidence type="ECO:0000259" key="12">
    <source>
        <dbReference type="PROSITE" id="PS52004"/>
    </source>
</evidence>
<feature type="domain" description="Carrier" evidence="11">
    <location>
        <begin position="1672"/>
        <end position="1747"/>
    </location>
</feature>
<dbReference type="Pfam" id="PF02801">
    <property type="entry name" value="Ketoacyl-synt_C"/>
    <property type="match status" value="1"/>
</dbReference>